<dbReference type="EMBL" id="JAEUBD010001504">
    <property type="protein sequence ID" value="KAH3659894.1"/>
    <property type="molecule type" value="Genomic_DNA"/>
</dbReference>
<protein>
    <recommendedName>
        <fullName evidence="3">DUF4210 domain-containing protein</fullName>
    </recommendedName>
</protein>
<sequence length="302" mass="35054">MSKRRSSLSQLSTLDDLEGFRSEARESIENTKCFRCSKRIPTPTASRRRRSSSSVVFSELITSSEPLPFTMKLSACSQTYQKQIMLPFMASFMKDISDSPYFAEINLNDYYIAKEKERSSKGSKRKFPGLEIPVKGKLQLIIYNNEKSVSSLLFFPYDLSNLKENHKKIIKFRKNSTITYHSESDKDFRINIKRLHNELEFKALNYKNKRFYVFDSLKITFAPGFLSENVKLPLSASLPEFKHHQINPKIPLYPQSSKTDIETVESGEYPVNLSYYIRQCAHCVDHEDDDDECVQFPSFTYA</sequence>
<accession>A0A9P8NVN6</accession>
<dbReference type="AlphaFoldDB" id="A0A9P8NVN6"/>
<dbReference type="Proteomes" id="UP000788993">
    <property type="component" value="Unassembled WGS sequence"/>
</dbReference>
<reference evidence="1" key="1">
    <citation type="journal article" date="2021" name="Open Biol.">
        <title>Shared evolutionary footprints suggest mitochondrial oxidative damage underlies multiple complex I losses in fungi.</title>
        <authorList>
            <person name="Schikora-Tamarit M.A."/>
            <person name="Marcet-Houben M."/>
            <person name="Nosek J."/>
            <person name="Gabaldon T."/>
        </authorList>
    </citation>
    <scope>NUCLEOTIDE SEQUENCE</scope>
    <source>
        <strain evidence="1">NCAIM Y.01608</strain>
    </source>
</reference>
<dbReference type="OrthoDB" id="8625101at2759"/>
<proteinExistence type="predicted"/>
<gene>
    <name evidence="1" type="ORF">OGATHE_005939</name>
</gene>
<reference evidence="1" key="2">
    <citation type="submission" date="2021-01" db="EMBL/GenBank/DDBJ databases">
        <authorList>
            <person name="Schikora-Tamarit M.A."/>
        </authorList>
    </citation>
    <scope>NUCLEOTIDE SEQUENCE</scope>
    <source>
        <strain evidence="1">NCAIM Y.01608</strain>
    </source>
</reference>
<evidence type="ECO:0008006" key="3">
    <source>
        <dbReference type="Google" id="ProtNLM"/>
    </source>
</evidence>
<evidence type="ECO:0000313" key="1">
    <source>
        <dbReference type="EMBL" id="KAH3659894.1"/>
    </source>
</evidence>
<name>A0A9P8NVN6_9ASCO</name>
<evidence type="ECO:0000313" key="2">
    <source>
        <dbReference type="Proteomes" id="UP000788993"/>
    </source>
</evidence>
<organism evidence="1 2">
    <name type="scientific">Ogataea polymorpha</name>
    <dbReference type="NCBI Taxonomy" id="460523"/>
    <lineage>
        <taxon>Eukaryota</taxon>
        <taxon>Fungi</taxon>
        <taxon>Dikarya</taxon>
        <taxon>Ascomycota</taxon>
        <taxon>Saccharomycotina</taxon>
        <taxon>Pichiomycetes</taxon>
        <taxon>Pichiales</taxon>
        <taxon>Pichiaceae</taxon>
        <taxon>Ogataea</taxon>
    </lineage>
</organism>
<comment type="caution">
    <text evidence="1">The sequence shown here is derived from an EMBL/GenBank/DDBJ whole genome shotgun (WGS) entry which is preliminary data.</text>
</comment>
<keyword evidence="2" id="KW-1185">Reference proteome</keyword>